<sequence length="1224" mass="138814">MQKISLITIISVLWVAMLLAGEVLAYDYGPLYNKVTLDVSSPHIRWAKPYYKGEIRVLVIAQRWFTQRETVELAQRLSLDYETVMPFKADQWGANPGDAYVVGIKGTSEEEVLADLREKLERPYDVIIVNGFYWNLFPADIELAIFKKVAAGTGLVVTSPTSSYTKTLKRVLEQKTEEKAGFLKEGITYNPGKGILALSKLKNGRVAIINYDPDLTPFSLPYQLNYEIYQSLFIKAILWAGKQEPDIMIKLTASPLNLTLTCEKGRTVTVEMGTISDMGLVPTDGLGISNFLTKRVELQPGENSIPVLLPSLKAGLHFITVFLKEDGKIINWAIAPLTVETEERIKRIVLDKECYNRGETVRGEVFLKPIGQEQRKLIIQLIDNYGRIVAENILSLNSKTEKTDFTLKLEKNPLSILFRVKASLVDGSNNIIDEAWQEFTVPDRTLDDFYFNMWANLREGFTYSVIARQLARYGVDIVSDHTGGFRNLEEMAKSAALFNMRNIWMRLGNEVLWRGLDFRESSAKDLIRTPCLTDPRWKKEVDFDLLRAQIKEMKKYGPVSYNITHEGAISVITPLDLCFSPTCQESFRNYLKDVYGDLKSLNNEWDTNFKDWREVAPITLSEAKKTGQYARWVDFRKSMEKVWIGVTSEVAEIIKKVDPEARAGFDGGSVSWYSGWNWWEMSKRFQHFIVYGRDFEIIRSFAPPDSFRSGFYGAYRSNLGNKNYQIFPPWDYLFHGFNAASYFNSYWYDQSAFAPDGSPFPFFLDAVKELEEIKGGLGKLLLSSQRMDDKIAIHYSQSSLYASAIFPEPTTIGASQENFRYLLEDLGLQYKYVSYEEIEQGKLMERGYKVLILPYSQSLSQKEAEEIERFVREGGMVIADLRPGIMDEHGKLLQKGLLDNLFGIKREFLEIITDENKISIRKEGGKLGFKGEFLSSSIESGISTTTGEALAEAEGKPVLIVNRYGKGQAVLLNFALDKYRESESKKVAIEERKEIDPLMAALNNAKGGAFGYKGFRKFGRGNVLRDLMRKVLESGDVKSRIKLKTADGDLKACETVFFRGGDIEYVGLLPDMEVDDLTAKSVEITFPKKSHLYDVRKGRYYGFTDRVNTDIVPGRAELYAMVPYEIKGIELNLGSKSYKQGGLVDYKISIDTSGPAPSRHAVRLEVYDSEGNKVKHYARNILVEQGLFKGELHIALNDKPGNWKMVVKEIVSGRIAEGGFEIIP</sequence>
<dbReference type="SUPFAM" id="SSF51445">
    <property type="entry name" value="(Trans)glycosidases"/>
    <property type="match status" value="1"/>
</dbReference>
<comment type="similarity">
    <text evidence="2">Belongs to the glycosyl hydrolase 42 family.</text>
</comment>
<dbReference type="PANTHER" id="PTHR36447">
    <property type="entry name" value="BETA-GALACTOSIDASE GANA"/>
    <property type="match status" value="1"/>
</dbReference>
<evidence type="ECO:0000256" key="3">
    <source>
        <dbReference type="ARBA" id="ARBA00012756"/>
    </source>
</evidence>
<dbReference type="AlphaFoldDB" id="A0A7V3NUI0"/>
<proteinExistence type="inferred from homology"/>
<dbReference type="InterPro" id="IPR013738">
    <property type="entry name" value="Beta_galactosidase_Trimer"/>
</dbReference>
<evidence type="ECO:0000256" key="2">
    <source>
        <dbReference type="ARBA" id="ARBA00005940"/>
    </source>
</evidence>
<dbReference type="CDD" id="cd03143">
    <property type="entry name" value="A4_beta-galactosidase_middle_domain"/>
    <property type="match status" value="1"/>
</dbReference>
<dbReference type="InterPro" id="IPR029062">
    <property type="entry name" value="Class_I_gatase-like"/>
</dbReference>
<feature type="domain" description="Beta-galactosidase trimerisation" evidence="7">
    <location>
        <begin position="846"/>
        <end position="977"/>
    </location>
</feature>
<evidence type="ECO:0000259" key="7">
    <source>
        <dbReference type="Pfam" id="PF08532"/>
    </source>
</evidence>
<gene>
    <name evidence="8" type="ORF">ENV38_06655</name>
</gene>
<dbReference type="EC" id="3.2.1.23" evidence="3"/>
<keyword evidence="5" id="KW-0326">Glycosidase</keyword>
<keyword evidence="4" id="KW-0378">Hydrolase</keyword>
<dbReference type="SUPFAM" id="SSF52317">
    <property type="entry name" value="Class I glutamine amidotransferase-like"/>
    <property type="match status" value="1"/>
</dbReference>
<evidence type="ECO:0000256" key="5">
    <source>
        <dbReference type="ARBA" id="ARBA00023295"/>
    </source>
</evidence>
<name>A0A7V3NUI0_UNCW3</name>
<feature type="domain" description="Glycoside hydrolase family 42 N-terminal" evidence="6">
    <location>
        <begin position="577"/>
        <end position="662"/>
    </location>
</feature>
<dbReference type="PANTHER" id="PTHR36447:SF1">
    <property type="entry name" value="BETA-GALACTOSIDASE GANA"/>
    <property type="match status" value="1"/>
</dbReference>
<dbReference type="Gene3D" id="3.20.20.80">
    <property type="entry name" value="Glycosidases"/>
    <property type="match status" value="1"/>
</dbReference>
<dbReference type="InterPro" id="IPR003476">
    <property type="entry name" value="Glyco_hydro_42"/>
</dbReference>
<evidence type="ECO:0000256" key="1">
    <source>
        <dbReference type="ARBA" id="ARBA00001412"/>
    </source>
</evidence>
<dbReference type="InterPro" id="IPR017853">
    <property type="entry name" value="GH"/>
</dbReference>
<evidence type="ECO:0000313" key="8">
    <source>
        <dbReference type="EMBL" id="HGB36565.1"/>
    </source>
</evidence>
<evidence type="ECO:0000259" key="6">
    <source>
        <dbReference type="Pfam" id="PF02449"/>
    </source>
</evidence>
<dbReference type="GO" id="GO:0005975">
    <property type="term" value="P:carbohydrate metabolic process"/>
    <property type="evidence" value="ECO:0007669"/>
    <property type="project" value="InterPro"/>
</dbReference>
<organism evidence="8">
    <name type="scientific">candidate division WOR-3 bacterium</name>
    <dbReference type="NCBI Taxonomy" id="2052148"/>
    <lineage>
        <taxon>Bacteria</taxon>
        <taxon>Bacteria division WOR-3</taxon>
    </lineage>
</organism>
<accession>A0A7V3NUI0</accession>
<dbReference type="EMBL" id="DTGD01000252">
    <property type="protein sequence ID" value="HGB36565.1"/>
    <property type="molecule type" value="Genomic_DNA"/>
</dbReference>
<dbReference type="Pfam" id="PF08532">
    <property type="entry name" value="Glyco_hydro_42M"/>
    <property type="match status" value="1"/>
</dbReference>
<dbReference type="InterPro" id="IPR013529">
    <property type="entry name" value="Glyco_hydro_42_N"/>
</dbReference>
<dbReference type="Gene3D" id="3.40.50.880">
    <property type="match status" value="1"/>
</dbReference>
<dbReference type="Pfam" id="PF02449">
    <property type="entry name" value="Glyco_hydro_42"/>
    <property type="match status" value="1"/>
</dbReference>
<dbReference type="GO" id="GO:0009341">
    <property type="term" value="C:beta-galactosidase complex"/>
    <property type="evidence" value="ECO:0007669"/>
    <property type="project" value="InterPro"/>
</dbReference>
<dbReference type="Gene3D" id="2.60.40.1930">
    <property type="match status" value="1"/>
</dbReference>
<evidence type="ECO:0000256" key="4">
    <source>
        <dbReference type="ARBA" id="ARBA00022801"/>
    </source>
</evidence>
<protein>
    <recommendedName>
        <fullName evidence="3">beta-galactosidase</fullName>
        <ecNumber evidence="3">3.2.1.23</ecNumber>
    </recommendedName>
</protein>
<dbReference type="GO" id="GO:0004565">
    <property type="term" value="F:beta-galactosidase activity"/>
    <property type="evidence" value="ECO:0007669"/>
    <property type="project" value="UniProtKB-EC"/>
</dbReference>
<comment type="catalytic activity">
    <reaction evidence="1">
        <text>Hydrolysis of terminal non-reducing beta-D-galactose residues in beta-D-galactosides.</text>
        <dbReference type="EC" id="3.2.1.23"/>
    </reaction>
</comment>
<reference evidence="8" key="1">
    <citation type="journal article" date="2020" name="mSystems">
        <title>Genome- and Community-Level Interaction Insights into Carbon Utilization and Element Cycling Functions of Hydrothermarchaeota in Hydrothermal Sediment.</title>
        <authorList>
            <person name="Zhou Z."/>
            <person name="Liu Y."/>
            <person name="Xu W."/>
            <person name="Pan J."/>
            <person name="Luo Z.H."/>
            <person name="Li M."/>
        </authorList>
    </citation>
    <scope>NUCLEOTIDE SEQUENCE [LARGE SCALE GENOMIC DNA]</scope>
    <source>
        <strain evidence="8">SpSt-754</strain>
    </source>
</reference>
<comment type="caution">
    <text evidence="8">The sequence shown here is derived from an EMBL/GenBank/DDBJ whole genome shotgun (WGS) entry which is preliminary data.</text>
</comment>